<feature type="coiled-coil region" evidence="1">
    <location>
        <begin position="341"/>
        <end position="368"/>
    </location>
</feature>
<evidence type="ECO:0000256" key="3">
    <source>
        <dbReference type="SAM" id="Phobius"/>
    </source>
</evidence>
<evidence type="ECO:0000313" key="5">
    <source>
        <dbReference type="Proteomes" id="UP001530293"/>
    </source>
</evidence>
<keyword evidence="1" id="KW-0175">Coiled coil</keyword>
<dbReference type="PANTHER" id="PTHR35711:SF1">
    <property type="entry name" value="ECTODERMAL, ISOFORM F"/>
    <property type="match status" value="1"/>
</dbReference>
<feature type="compositionally biased region" description="Acidic residues" evidence="2">
    <location>
        <begin position="77"/>
        <end position="96"/>
    </location>
</feature>
<sequence length="466" mass="53569">MTSTKSDGDGDIIIQSQNYGAIRHNDDNDDLETNQRAAASPIIYEQQTQYPIVYSPSLGDGNNDNVQSDISSSSTINDDDDDDDDDENNDDDDSIEIIEQPHRTMGLIFFDFIRCIAMSANVRCLNTQLMPIFMSLGSSGAGIGNGVLGNNNKMKNTANNQLDALSVALRLFISLFSILLILVEFPDVFPCLQHAPRSSQQPTATTIPTATANPPPQSSTSSIASSSSAITPLLLPSQPSSTPPPPPPPPPLYITNWIPRGIFYIFLSIITLEQSLVVRAFDNERHVNSYSRFFDGFFIVVSAYIMAATGVLYVLLGMCCCQRIMERVRRDEKEKWRVYYEKVMEMELQEEEEEQEEEEKERRKLLFSSSSSLEWVNAEKAANDGKRRVRMIDDEDDEEQEIHNTLGWIQWYCFGRCCWQRWLRWWRRKRWEQRKNRRRRRHRQQHQTKGCGFCQRFGCRTVDWRV</sequence>
<feature type="region of interest" description="Disordered" evidence="2">
    <location>
        <begin position="1"/>
        <end position="97"/>
    </location>
</feature>
<evidence type="ECO:0000256" key="1">
    <source>
        <dbReference type="SAM" id="Coils"/>
    </source>
</evidence>
<feature type="transmembrane region" description="Helical" evidence="3">
    <location>
        <begin position="162"/>
        <end position="183"/>
    </location>
</feature>
<evidence type="ECO:0000256" key="2">
    <source>
        <dbReference type="SAM" id="MobiDB-lite"/>
    </source>
</evidence>
<dbReference type="PANTHER" id="PTHR35711">
    <property type="entry name" value="EXPRESSED PROTEIN"/>
    <property type="match status" value="1"/>
</dbReference>
<keyword evidence="3" id="KW-0812">Transmembrane</keyword>
<feature type="transmembrane region" description="Helical" evidence="3">
    <location>
        <begin position="261"/>
        <end position="281"/>
    </location>
</feature>
<feature type="region of interest" description="Disordered" evidence="2">
    <location>
        <begin position="199"/>
        <end position="224"/>
    </location>
</feature>
<dbReference type="Proteomes" id="UP001530293">
    <property type="component" value="Unassembled WGS sequence"/>
</dbReference>
<comment type="caution">
    <text evidence="4">The sequence shown here is derived from an EMBL/GenBank/DDBJ whole genome shotgun (WGS) entry which is preliminary data.</text>
</comment>
<proteinExistence type="predicted"/>
<dbReference type="EMBL" id="JALLBG020000037">
    <property type="protein sequence ID" value="KAL3770712.1"/>
    <property type="molecule type" value="Genomic_DNA"/>
</dbReference>
<keyword evidence="5" id="KW-1185">Reference proteome</keyword>
<accession>A0ABD3N3X9</accession>
<gene>
    <name evidence="4" type="ORF">ACHAWU_009244</name>
</gene>
<reference evidence="4 5" key="1">
    <citation type="submission" date="2024-10" db="EMBL/GenBank/DDBJ databases">
        <title>Updated reference genomes for cyclostephanoid diatoms.</title>
        <authorList>
            <person name="Roberts W.R."/>
            <person name="Alverson A.J."/>
        </authorList>
    </citation>
    <scope>NUCLEOTIDE SEQUENCE [LARGE SCALE GENOMIC DNA]</scope>
    <source>
        <strain evidence="4 5">AJA232-27</strain>
    </source>
</reference>
<protein>
    <submittedName>
        <fullName evidence="4">Uncharacterized protein</fullName>
    </submittedName>
</protein>
<feature type="transmembrane region" description="Helical" evidence="3">
    <location>
        <begin position="293"/>
        <end position="316"/>
    </location>
</feature>
<organism evidence="4 5">
    <name type="scientific">Discostella pseudostelligera</name>
    <dbReference type="NCBI Taxonomy" id="259834"/>
    <lineage>
        <taxon>Eukaryota</taxon>
        <taxon>Sar</taxon>
        <taxon>Stramenopiles</taxon>
        <taxon>Ochrophyta</taxon>
        <taxon>Bacillariophyta</taxon>
        <taxon>Coscinodiscophyceae</taxon>
        <taxon>Thalassiosirophycidae</taxon>
        <taxon>Stephanodiscales</taxon>
        <taxon>Stephanodiscaceae</taxon>
        <taxon>Discostella</taxon>
    </lineage>
</organism>
<keyword evidence="3" id="KW-1133">Transmembrane helix</keyword>
<feature type="compositionally biased region" description="Low complexity" evidence="2">
    <location>
        <begin position="200"/>
        <end position="224"/>
    </location>
</feature>
<name>A0ABD3N3X9_9STRA</name>
<evidence type="ECO:0000313" key="4">
    <source>
        <dbReference type="EMBL" id="KAL3770712.1"/>
    </source>
</evidence>
<dbReference type="AlphaFoldDB" id="A0ABD3N3X9"/>
<keyword evidence="3" id="KW-0472">Membrane</keyword>
<feature type="compositionally biased region" description="Low complexity" evidence="2">
    <location>
        <begin position="62"/>
        <end position="76"/>
    </location>
</feature>